<accession>A0ABP4QB10</accession>
<dbReference type="CDD" id="cd06587">
    <property type="entry name" value="VOC"/>
    <property type="match status" value="1"/>
</dbReference>
<dbReference type="EMBL" id="BAAAOS010000053">
    <property type="protein sequence ID" value="GAA1603463.1"/>
    <property type="molecule type" value="Genomic_DNA"/>
</dbReference>
<dbReference type="PROSITE" id="PS51819">
    <property type="entry name" value="VOC"/>
    <property type="match status" value="1"/>
</dbReference>
<dbReference type="SUPFAM" id="SSF54593">
    <property type="entry name" value="Glyoxalase/Bleomycin resistance protein/Dihydroxybiphenyl dioxygenase"/>
    <property type="match status" value="1"/>
</dbReference>
<dbReference type="RefSeq" id="WP_344220741.1">
    <property type="nucleotide sequence ID" value="NZ_BAAAOS010000053.1"/>
</dbReference>
<dbReference type="Gene3D" id="3.10.180.10">
    <property type="entry name" value="2,3-Dihydroxybiphenyl 1,2-Dioxygenase, domain 1"/>
    <property type="match status" value="1"/>
</dbReference>
<comment type="caution">
    <text evidence="2">The sequence shown here is derived from an EMBL/GenBank/DDBJ whole genome shotgun (WGS) entry which is preliminary data.</text>
</comment>
<reference evidence="3" key="1">
    <citation type="journal article" date="2019" name="Int. J. Syst. Evol. Microbiol.">
        <title>The Global Catalogue of Microorganisms (GCM) 10K type strain sequencing project: providing services to taxonomists for standard genome sequencing and annotation.</title>
        <authorList>
            <consortium name="The Broad Institute Genomics Platform"/>
            <consortium name="The Broad Institute Genome Sequencing Center for Infectious Disease"/>
            <person name="Wu L."/>
            <person name="Ma J."/>
        </authorList>
    </citation>
    <scope>NUCLEOTIDE SEQUENCE [LARGE SCALE GENOMIC DNA]</scope>
    <source>
        <strain evidence="3">JCM 14969</strain>
    </source>
</reference>
<dbReference type="PANTHER" id="PTHR35908:SF1">
    <property type="entry name" value="CONSERVED PROTEIN"/>
    <property type="match status" value="1"/>
</dbReference>
<keyword evidence="3" id="KW-1185">Reference proteome</keyword>
<gene>
    <name evidence="2" type="ORF">GCM10009789_66840</name>
</gene>
<sequence length="127" mass="13987">MQPYARGELAVVLDVADLERAADFWTVVLGYRRKGWASGRYLSLVPDSDGPGVELLLQKTEDAKHGKNRLHLDLRTADLDAEVARVVACGASVLTSEPVVEHGWRWHVLVDPDGNEFCVLRPPPTTG</sequence>
<evidence type="ECO:0000313" key="3">
    <source>
        <dbReference type="Proteomes" id="UP001500393"/>
    </source>
</evidence>
<evidence type="ECO:0000313" key="2">
    <source>
        <dbReference type="EMBL" id="GAA1603463.1"/>
    </source>
</evidence>
<protein>
    <submittedName>
        <fullName evidence="2">VOC family protein</fullName>
    </submittedName>
</protein>
<feature type="domain" description="VOC" evidence="1">
    <location>
        <begin position="7"/>
        <end position="122"/>
    </location>
</feature>
<dbReference type="InterPro" id="IPR041581">
    <property type="entry name" value="Glyoxalase_6"/>
</dbReference>
<evidence type="ECO:0000259" key="1">
    <source>
        <dbReference type="PROSITE" id="PS51819"/>
    </source>
</evidence>
<dbReference type="InterPro" id="IPR037523">
    <property type="entry name" value="VOC_core"/>
</dbReference>
<dbReference type="Proteomes" id="UP001500393">
    <property type="component" value="Unassembled WGS sequence"/>
</dbReference>
<dbReference type="PANTHER" id="PTHR35908">
    <property type="entry name" value="HYPOTHETICAL FUSION PROTEIN"/>
    <property type="match status" value="1"/>
</dbReference>
<organism evidence="2 3">
    <name type="scientific">Kribbella sancticallisti</name>
    <dbReference type="NCBI Taxonomy" id="460087"/>
    <lineage>
        <taxon>Bacteria</taxon>
        <taxon>Bacillati</taxon>
        <taxon>Actinomycetota</taxon>
        <taxon>Actinomycetes</taxon>
        <taxon>Propionibacteriales</taxon>
        <taxon>Kribbellaceae</taxon>
        <taxon>Kribbella</taxon>
    </lineage>
</organism>
<dbReference type="InterPro" id="IPR029068">
    <property type="entry name" value="Glyas_Bleomycin-R_OHBP_Dase"/>
</dbReference>
<dbReference type="Pfam" id="PF18029">
    <property type="entry name" value="Glyoxalase_6"/>
    <property type="match status" value="1"/>
</dbReference>
<proteinExistence type="predicted"/>
<name>A0ABP4QB10_9ACTN</name>